<evidence type="ECO:0000259" key="4">
    <source>
        <dbReference type="Pfam" id="PF08241"/>
    </source>
</evidence>
<organism evidence="5 6">
    <name type="scientific">Motilibacter deserti</name>
    <dbReference type="NCBI Taxonomy" id="2714956"/>
    <lineage>
        <taxon>Bacteria</taxon>
        <taxon>Bacillati</taxon>
        <taxon>Actinomycetota</taxon>
        <taxon>Actinomycetes</taxon>
        <taxon>Motilibacterales</taxon>
        <taxon>Motilibacteraceae</taxon>
        <taxon>Motilibacter</taxon>
    </lineage>
</organism>
<feature type="domain" description="Methyltransferase type 11" evidence="4">
    <location>
        <begin position="161"/>
        <end position="255"/>
    </location>
</feature>
<dbReference type="InterPro" id="IPR029063">
    <property type="entry name" value="SAM-dependent_MTases_sf"/>
</dbReference>
<dbReference type="GO" id="GO:0008168">
    <property type="term" value="F:methyltransferase activity"/>
    <property type="evidence" value="ECO:0007669"/>
    <property type="project" value="UniProtKB-KW"/>
</dbReference>
<dbReference type="EMBL" id="JAANNP010000001">
    <property type="protein sequence ID" value="NHC12717.1"/>
    <property type="molecule type" value="Genomic_DNA"/>
</dbReference>
<keyword evidence="6" id="KW-1185">Reference proteome</keyword>
<dbReference type="InterPro" id="IPR013216">
    <property type="entry name" value="Methyltransf_11"/>
</dbReference>
<keyword evidence="1 5" id="KW-0489">Methyltransferase</keyword>
<dbReference type="PANTHER" id="PTHR43464:SF19">
    <property type="entry name" value="UBIQUINONE BIOSYNTHESIS O-METHYLTRANSFERASE, MITOCHONDRIAL"/>
    <property type="match status" value="1"/>
</dbReference>
<dbReference type="CDD" id="cd02440">
    <property type="entry name" value="AdoMet_MTases"/>
    <property type="match status" value="1"/>
</dbReference>
<keyword evidence="3" id="KW-0949">S-adenosyl-L-methionine</keyword>
<evidence type="ECO:0000313" key="5">
    <source>
        <dbReference type="EMBL" id="NHC12717.1"/>
    </source>
</evidence>
<protein>
    <submittedName>
        <fullName evidence="5">Methyltransferase domain-containing protein</fullName>
    </submittedName>
</protein>
<evidence type="ECO:0000256" key="1">
    <source>
        <dbReference type="ARBA" id="ARBA00022603"/>
    </source>
</evidence>
<gene>
    <name evidence="5" type="ORF">G9H71_02845</name>
</gene>
<evidence type="ECO:0000256" key="3">
    <source>
        <dbReference type="ARBA" id="ARBA00022691"/>
    </source>
</evidence>
<dbReference type="Proteomes" id="UP000800981">
    <property type="component" value="Unassembled WGS sequence"/>
</dbReference>
<dbReference type="Gene3D" id="3.40.50.150">
    <property type="entry name" value="Vaccinia Virus protein VP39"/>
    <property type="match status" value="1"/>
</dbReference>
<keyword evidence="2" id="KW-0808">Transferase</keyword>
<sequence length="342" mass="36488">MSSAAVPSERPVAGLADVLPARLRLLGVVGEPAVPLPGAESLVSARTPGELASPDPLLRFDLVVLADADGADGPLLHRLTHEAGFVHCPSLEAGTMTASGFEPAGAAGLWVKRGDPGPEEYGDDYLARWGDNDFLANAEVTAGDILAHLPAGHDASSVRVLDVGCLNGYVMESLRRAGVVHVYGTDISYPLAITHTVDRYHLPAITVGDFTSNDYPSAAFDLTVCMEVLEHLPPPLTEPFLVELARVTGPEGRVLVSTSEDPHVDPTHINCRRRSEWYYLFAKAGLVRTGRQVIYEGFNSFVLRPARTPGEARRAVAAAMAGYAAARMTGKARPIRSNPWPG</sequence>
<evidence type="ECO:0000256" key="2">
    <source>
        <dbReference type="ARBA" id="ARBA00022679"/>
    </source>
</evidence>
<dbReference type="Pfam" id="PF08241">
    <property type="entry name" value="Methyltransf_11"/>
    <property type="match status" value="1"/>
</dbReference>
<reference evidence="5 6" key="1">
    <citation type="submission" date="2020-03" db="EMBL/GenBank/DDBJ databases">
        <title>Two novel Motilibacter sp.</title>
        <authorList>
            <person name="Liu S."/>
        </authorList>
    </citation>
    <scope>NUCLEOTIDE SEQUENCE [LARGE SCALE GENOMIC DNA]</scope>
    <source>
        <strain evidence="5 6">E257</strain>
    </source>
</reference>
<proteinExistence type="predicted"/>
<dbReference type="RefSeq" id="WP_166277495.1">
    <property type="nucleotide sequence ID" value="NZ_JAANNP010000001.1"/>
</dbReference>
<name>A0ABX0GPF1_9ACTN</name>
<dbReference type="GO" id="GO:0032259">
    <property type="term" value="P:methylation"/>
    <property type="evidence" value="ECO:0007669"/>
    <property type="project" value="UniProtKB-KW"/>
</dbReference>
<evidence type="ECO:0000313" key="6">
    <source>
        <dbReference type="Proteomes" id="UP000800981"/>
    </source>
</evidence>
<comment type="caution">
    <text evidence="5">The sequence shown here is derived from an EMBL/GenBank/DDBJ whole genome shotgun (WGS) entry which is preliminary data.</text>
</comment>
<accession>A0ABX0GPF1</accession>
<dbReference type="SUPFAM" id="SSF53335">
    <property type="entry name" value="S-adenosyl-L-methionine-dependent methyltransferases"/>
    <property type="match status" value="1"/>
</dbReference>
<dbReference type="PANTHER" id="PTHR43464">
    <property type="entry name" value="METHYLTRANSFERASE"/>
    <property type="match status" value="1"/>
</dbReference>